<proteinExistence type="inferred from homology"/>
<feature type="site" description="Stabilizes the phosphoryl group" evidence="16">
    <location>
        <position position="55"/>
    </location>
</feature>
<feature type="active site" description="Nucleophile" evidence="15">
    <location>
        <position position="12"/>
    </location>
</feature>
<evidence type="ECO:0000256" key="15">
    <source>
        <dbReference type="PIRSR" id="PIRSR004682-1"/>
    </source>
</evidence>
<evidence type="ECO:0000256" key="9">
    <source>
        <dbReference type="ARBA" id="ARBA00022801"/>
    </source>
</evidence>
<name>A0A7Y3XBW9_9GAMM</name>
<evidence type="ECO:0000256" key="11">
    <source>
        <dbReference type="ARBA" id="ARBA00022842"/>
    </source>
</evidence>
<evidence type="ECO:0000256" key="14">
    <source>
        <dbReference type="PIRNR" id="PIRNR004682"/>
    </source>
</evidence>
<feature type="site" description="Stabilizes the phosphoryl group" evidence="16">
    <location>
        <position position="106"/>
    </location>
</feature>
<dbReference type="NCBIfam" id="TIGR01662">
    <property type="entry name" value="HAD-SF-IIIA"/>
    <property type="match status" value="1"/>
</dbReference>
<reference evidence="18 19" key="1">
    <citation type="submission" date="2020-05" db="EMBL/GenBank/DDBJ databases">
        <authorList>
            <person name="Ruan W."/>
            <person name="Jeon C.O."/>
            <person name="Chun B.H."/>
        </authorList>
    </citation>
    <scope>NUCLEOTIDE SEQUENCE [LARGE SCALE GENOMIC DNA]</scope>
    <source>
        <strain evidence="18 19">TBZ9</strain>
    </source>
</reference>
<evidence type="ECO:0000256" key="7">
    <source>
        <dbReference type="ARBA" id="ARBA00022490"/>
    </source>
</evidence>
<dbReference type="Gene3D" id="3.40.50.1000">
    <property type="entry name" value="HAD superfamily/HAD-like"/>
    <property type="match status" value="1"/>
</dbReference>
<comment type="cofactor">
    <cofactor evidence="2 17">
        <name>Mg(2+)</name>
        <dbReference type="ChEBI" id="CHEBI:18420"/>
    </cofactor>
</comment>
<dbReference type="GO" id="GO:0046872">
    <property type="term" value="F:metal ion binding"/>
    <property type="evidence" value="ECO:0007669"/>
    <property type="project" value="UniProtKB-KW"/>
</dbReference>
<dbReference type="InterPro" id="IPR023214">
    <property type="entry name" value="HAD_sf"/>
</dbReference>
<keyword evidence="8 17" id="KW-0479">Metal-binding</keyword>
<protein>
    <recommendedName>
        <fullName evidence="14">D,D-heptose 1,7-bisphosphate phosphatase</fullName>
        <ecNumber evidence="14">3.1.3.-</ecNumber>
    </recommendedName>
</protein>
<evidence type="ECO:0000256" key="6">
    <source>
        <dbReference type="ARBA" id="ARBA00011245"/>
    </source>
</evidence>
<comment type="cofactor">
    <cofactor evidence="3 17">
        <name>Zn(2+)</name>
        <dbReference type="ChEBI" id="CHEBI:29105"/>
    </cofactor>
</comment>
<evidence type="ECO:0000256" key="5">
    <source>
        <dbReference type="ARBA" id="ARBA00004708"/>
    </source>
</evidence>
<feature type="binding site" evidence="17">
    <location>
        <position position="132"/>
    </location>
    <ligand>
        <name>Mg(2+)</name>
        <dbReference type="ChEBI" id="CHEBI:18420"/>
    </ligand>
</feature>
<dbReference type="NCBIfam" id="NF006506">
    <property type="entry name" value="PRK08942.1"/>
    <property type="match status" value="1"/>
</dbReference>
<keyword evidence="9 14" id="KW-0378">Hydrolase</keyword>
<keyword evidence="19" id="KW-1185">Reference proteome</keyword>
<organism evidence="18 19">
    <name type="scientific">Vreelandella azerica</name>
    <dbReference type="NCBI Taxonomy" id="2732867"/>
    <lineage>
        <taxon>Bacteria</taxon>
        <taxon>Pseudomonadati</taxon>
        <taxon>Pseudomonadota</taxon>
        <taxon>Gammaproteobacteria</taxon>
        <taxon>Oceanospirillales</taxon>
        <taxon>Halomonadaceae</taxon>
        <taxon>Vreelandella</taxon>
    </lineage>
</organism>
<dbReference type="GO" id="GO:0005737">
    <property type="term" value="C:cytoplasm"/>
    <property type="evidence" value="ECO:0007669"/>
    <property type="project" value="UniProtKB-SubCell"/>
</dbReference>
<keyword evidence="10 17" id="KW-0862">Zinc</keyword>
<keyword evidence="7 14" id="KW-0963">Cytoplasm</keyword>
<evidence type="ECO:0000256" key="12">
    <source>
        <dbReference type="ARBA" id="ARBA00023277"/>
    </source>
</evidence>
<comment type="subunit">
    <text evidence="6">Monomer.</text>
</comment>
<comment type="similarity">
    <text evidence="13 14">Belongs to the gmhB family.</text>
</comment>
<comment type="catalytic activity">
    <reaction evidence="1">
        <text>D-glycero-beta-D-manno-heptose 1,7-bisphosphate + H2O = D-glycero-beta-D-manno-heptose 1-phosphate + phosphate</text>
        <dbReference type="Rhea" id="RHEA:28518"/>
        <dbReference type="ChEBI" id="CHEBI:15377"/>
        <dbReference type="ChEBI" id="CHEBI:43474"/>
        <dbReference type="ChEBI" id="CHEBI:60208"/>
        <dbReference type="ChEBI" id="CHEBI:61593"/>
        <dbReference type="EC" id="3.1.3.82"/>
    </reaction>
</comment>
<dbReference type="InterPro" id="IPR006543">
    <property type="entry name" value="Histidinol-phos"/>
</dbReference>
<dbReference type="EC" id="3.1.3.-" evidence="14"/>
<dbReference type="GO" id="GO:0005975">
    <property type="term" value="P:carbohydrate metabolic process"/>
    <property type="evidence" value="ECO:0007669"/>
    <property type="project" value="InterPro"/>
</dbReference>
<sequence length="186" mass="20365">MSISAQKLIILDRDGVINQDSDQYIKTLDEWIPYPSAIKAIARLYQNGFTLAVATNQSGLARGYFEEDTLTAMHQQLNHLVESAGGKIAHIAYCPHGPDDHCQCRKPLPGLLLEIQQQLGLASLKGSWMVGDSLRDLQAGESQGCLPVLVRTGKGRPTEEKAQGLEQAKIFDDLAAFADWLLTPHG</sequence>
<feature type="binding site" evidence="17">
    <location>
        <position position="14"/>
    </location>
    <ligand>
        <name>Mg(2+)</name>
        <dbReference type="ChEBI" id="CHEBI:18420"/>
    </ligand>
</feature>
<feature type="binding site" evidence="17">
    <location>
        <position position="96"/>
    </location>
    <ligand>
        <name>Zn(2+)</name>
        <dbReference type="ChEBI" id="CHEBI:29105"/>
    </ligand>
</feature>
<dbReference type="Pfam" id="PF13242">
    <property type="entry name" value="Hydrolase_like"/>
    <property type="match status" value="1"/>
</dbReference>
<gene>
    <name evidence="18" type="primary">gmhB</name>
    <name evidence="18" type="ORF">HLB35_14750</name>
</gene>
<dbReference type="InterPro" id="IPR036412">
    <property type="entry name" value="HAD-like_sf"/>
</dbReference>
<evidence type="ECO:0000256" key="8">
    <source>
        <dbReference type="ARBA" id="ARBA00022723"/>
    </source>
</evidence>
<accession>A0A7Y3XBW9</accession>
<keyword evidence="11 17" id="KW-0460">Magnesium</keyword>
<feature type="site" description="Contributes to substrate recognition" evidence="16">
    <location>
        <position position="105"/>
    </location>
</feature>
<dbReference type="PANTHER" id="PTHR42891:SF1">
    <property type="entry name" value="D-GLYCERO-BETA-D-MANNO-HEPTOSE-1,7-BISPHOSPHATE 7-PHOSPHATASE"/>
    <property type="match status" value="1"/>
</dbReference>
<comment type="subcellular location">
    <subcellularLocation>
        <location evidence="4 14">Cytoplasm</location>
    </subcellularLocation>
</comment>
<feature type="binding site" evidence="17">
    <location>
        <position position="12"/>
    </location>
    <ligand>
        <name>Mg(2+)</name>
        <dbReference type="ChEBI" id="CHEBI:18420"/>
    </ligand>
</feature>
<evidence type="ECO:0000256" key="3">
    <source>
        <dbReference type="ARBA" id="ARBA00001947"/>
    </source>
</evidence>
<evidence type="ECO:0000256" key="17">
    <source>
        <dbReference type="PIRSR" id="PIRSR004682-4"/>
    </source>
</evidence>
<dbReference type="EMBL" id="JABFHI010000008">
    <property type="protein sequence ID" value="NOG32701.1"/>
    <property type="molecule type" value="Genomic_DNA"/>
</dbReference>
<evidence type="ECO:0000256" key="16">
    <source>
        <dbReference type="PIRSR" id="PIRSR004682-3"/>
    </source>
</evidence>
<dbReference type="Proteomes" id="UP000588806">
    <property type="component" value="Unassembled WGS sequence"/>
</dbReference>
<dbReference type="CDD" id="cd07503">
    <property type="entry name" value="HAD_HisB-N"/>
    <property type="match status" value="1"/>
</dbReference>
<keyword evidence="12 14" id="KW-0119">Carbohydrate metabolism</keyword>
<dbReference type="PANTHER" id="PTHR42891">
    <property type="entry name" value="D-GLYCERO-BETA-D-MANNO-HEPTOSE-1,7-BISPHOSPHATE 7-PHOSPHATASE"/>
    <property type="match status" value="1"/>
</dbReference>
<evidence type="ECO:0000256" key="10">
    <source>
        <dbReference type="ARBA" id="ARBA00022833"/>
    </source>
</evidence>
<feature type="binding site" evidence="17">
    <location>
        <position position="94"/>
    </location>
    <ligand>
        <name>Zn(2+)</name>
        <dbReference type="ChEBI" id="CHEBI:29105"/>
    </ligand>
</feature>
<evidence type="ECO:0000313" key="19">
    <source>
        <dbReference type="Proteomes" id="UP000588806"/>
    </source>
</evidence>
<reference evidence="18 19" key="2">
    <citation type="submission" date="2020-06" db="EMBL/GenBank/DDBJ databases">
        <title>Halomonas songnenensis sp. nov., a moderately halophilic bacterium isolated from saline and alkaline soils.</title>
        <authorList>
            <person name="Jiang J."/>
            <person name="Pan Y."/>
        </authorList>
    </citation>
    <scope>NUCLEOTIDE SEQUENCE [LARGE SCALE GENOMIC DNA]</scope>
    <source>
        <strain evidence="18 19">TBZ9</strain>
    </source>
</reference>
<dbReference type="FunFam" id="3.40.50.1000:FF:000168">
    <property type="entry name" value="D,D-heptose 1,7-bisphosphate phosphatase"/>
    <property type="match status" value="1"/>
</dbReference>
<evidence type="ECO:0000256" key="13">
    <source>
        <dbReference type="ARBA" id="ARBA00061616"/>
    </source>
</evidence>
<dbReference type="PIRSF" id="PIRSF004682">
    <property type="entry name" value="GmhB"/>
    <property type="match status" value="1"/>
</dbReference>
<evidence type="ECO:0000256" key="4">
    <source>
        <dbReference type="ARBA" id="ARBA00004496"/>
    </source>
</evidence>
<dbReference type="SUPFAM" id="SSF56784">
    <property type="entry name" value="HAD-like"/>
    <property type="match status" value="1"/>
</dbReference>
<dbReference type="InterPro" id="IPR006549">
    <property type="entry name" value="HAD-SF_hydro_IIIA"/>
</dbReference>
<evidence type="ECO:0000313" key="18">
    <source>
        <dbReference type="EMBL" id="NOG32701.1"/>
    </source>
</evidence>
<evidence type="ECO:0000256" key="1">
    <source>
        <dbReference type="ARBA" id="ARBA00001226"/>
    </source>
</evidence>
<feature type="active site" description="Proton donor" evidence="15">
    <location>
        <position position="14"/>
    </location>
</feature>
<comment type="pathway">
    <text evidence="5">Nucleotide-sugar biosynthesis; ADP-L-glycero-beta-D-manno-heptose biosynthesis; ADP-L-glycero-beta-D-manno-heptose from D-glycero-beta-D-manno-heptose 7-phosphate: step 2/4.</text>
</comment>
<dbReference type="AlphaFoldDB" id="A0A7Y3XBW9"/>
<feature type="binding site" evidence="17">
    <location>
        <position position="104"/>
    </location>
    <ligand>
        <name>Zn(2+)</name>
        <dbReference type="ChEBI" id="CHEBI:29105"/>
    </ligand>
</feature>
<dbReference type="RefSeq" id="WP_171703167.1">
    <property type="nucleotide sequence ID" value="NZ_JABFHI010000008.1"/>
</dbReference>
<dbReference type="GO" id="GO:0034200">
    <property type="term" value="F:D-glycero-beta-D-manno-heptose 1,7-bisphosphate 7-phosphatase activity"/>
    <property type="evidence" value="ECO:0007669"/>
    <property type="project" value="UniProtKB-EC"/>
</dbReference>
<feature type="binding site" evidence="17">
    <location>
        <position position="102"/>
    </location>
    <ligand>
        <name>Zn(2+)</name>
        <dbReference type="ChEBI" id="CHEBI:29105"/>
    </ligand>
</feature>
<dbReference type="NCBIfam" id="TIGR01656">
    <property type="entry name" value="Histidinol-ppas"/>
    <property type="match status" value="1"/>
</dbReference>
<dbReference type="InterPro" id="IPR004446">
    <property type="entry name" value="Heptose_bisP_phosphatase"/>
</dbReference>
<comment type="caution">
    <text evidence="18">The sequence shown here is derived from an EMBL/GenBank/DDBJ whole genome shotgun (WGS) entry which is preliminary data.</text>
</comment>
<evidence type="ECO:0000256" key="2">
    <source>
        <dbReference type="ARBA" id="ARBA00001946"/>
    </source>
</evidence>